<dbReference type="AlphaFoldDB" id="A0A2T0LMT8"/>
<dbReference type="Pfam" id="PF23494">
    <property type="entry name" value="bPH_10"/>
    <property type="match status" value="1"/>
</dbReference>
<evidence type="ECO:0008006" key="6">
    <source>
        <dbReference type="Google" id="ProtNLM"/>
    </source>
</evidence>
<evidence type="ECO:0000256" key="1">
    <source>
        <dbReference type="SAM" id="Phobius"/>
    </source>
</evidence>
<proteinExistence type="predicted"/>
<reference evidence="4 5" key="1">
    <citation type="submission" date="2018-03" db="EMBL/GenBank/DDBJ databases">
        <title>Genomic Encyclopedia of Type Strains, Phase III (KMG-III): the genomes of soil and plant-associated and newly described type strains.</title>
        <authorList>
            <person name="Whitman W."/>
        </authorList>
    </citation>
    <scope>NUCLEOTIDE SEQUENCE [LARGE SCALE GENOMIC DNA]</scope>
    <source>
        <strain evidence="4 5">CGMCC 4.7125</strain>
    </source>
</reference>
<organism evidence="4 5">
    <name type="scientific">Prauserella shujinwangii</name>
    <dbReference type="NCBI Taxonomy" id="1453103"/>
    <lineage>
        <taxon>Bacteria</taxon>
        <taxon>Bacillati</taxon>
        <taxon>Actinomycetota</taxon>
        <taxon>Actinomycetes</taxon>
        <taxon>Pseudonocardiales</taxon>
        <taxon>Pseudonocardiaceae</taxon>
        <taxon>Prauserella</taxon>
    </lineage>
</organism>
<dbReference type="RefSeq" id="WP_219927256.1">
    <property type="nucleotide sequence ID" value="NZ_PVNH01000011.1"/>
</dbReference>
<dbReference type="EMBL" id="PVNH01000011">
    <property type="protein sequence ID" value="PRX44507.1"/>
    <property type="molecule type" value="Genomic_DNA"/>
</dbReference>
<protein>
    <recommendedName>
        <fullName evidence="6">DUF308 domain-containing protein</fullName>
    </recommendedName>
</protein>
<dbReference type="InterPro" id="IPR057798">
    <property type="entry name" value="PH_YqeB"/>
</dbReference>
<dbReference type="InterPro" id="IPR056411">
    <property type="entry name" value="CysS_C"/>
</dbReference>
<feature type="transmembrane region" description="Helical" evidence="1">
    <location>
        <begin position="15"/>
        <end position="35"/>
    </location>
</feature>
<keyword evidence="5" id="KW-1185">Reference proteome</keyword>
<sequence>MSTSAPSVTLRMPDAVLWAVGLGVTALGFGLGFAVKPLAHWLIDTVGGAPGPLRLVSMFPTAGAVAVCTAAGAVAGAWLAYEWRKESLDLTVGPDSVQLAQKGAERYVPRERVGEVFRDAKDLVILDPDTKEVARHAADDLSWDEVRAAFERLGYPWAGTGDPHEREFRRWRDGEPELDEKANGLLRSRARALADKRHGAAADLADELQANGIVVRDRDGAQEYRRLPAGE</sequence>
<name>A0A2T0LMT8_9PSEU</name>
<evidence type="ECO:0000313" key="4">
    <source>
        <dbReference type="EMBL" id="PRX44507.1"/>
    </source>
</evidence>
<gene>
    <name evidence="4" type="ORF">B0I33_11115</name>
</gene>
<keyword evidence="1" id="KW-1133">Transmembrane helix</keyword>
<accession>A0A2T0LMT8</accession>
<dbReference type="Pfam" id="PF23493">
    <property type="entry name" value="CysS_C"/>
    <property type="match status" value="1"/>
</dbReference>
<evidence type="ECO:0000259" key="3">
    <source>
        <dbReference type="Pfam" id="PF23494"/>
    </source>
</evidence>
<keyword evidence="1" id="KW-0472">Membrane</keyword>
<keyword evidence="1" id="KW-0812">Transmembrane</keyword>
<dbReference type="Proteomes" id="UP000238362">
    <property type="component" value="Unassembled WGS sequence"/>
</dbReference>
<feature type="transmembrane region" description="Helical" evidence="1">
    <location>
        <begin position="55"/>
        <end position="81"/>
    </location>
</feature>
<feature type="domain" description="YqeB PH" evidence="3">
    <location>
        <begin position="9"/>
        <end position="158"/>
    </location>
</feature>
<evidence type="ECO:0000259" key="2">
    <source>
        <dbReference type="Pfam" id="PF23493"/>
    </source>
</evidence>
<comment type="caution">
    <text evidence="4">The sequence shown here is derived from an EMBL/GenBank/DDBJ whole genome shotgun (WGS) entry which is preliminary data.</text>
</comment>
<feature type="domain" description="Cysteinyl-tRNA ligase anticodon binding" evidence="2">
    <location>
        <begin position="176"/>
        <end position="225"/>
    </location>
</feature>
<evidence type="ECO:0000313" key="5">
    <source>
        <dbReference type="Proteomes" id="UP000238362"/>
    </source>
</evidence>